<sequence length="148" mass="16821">MVVMDNILYKLHIGEVLSTVPTTEVSKIVFLVTILQQKYAMFVVLFQWLHYLKTDCISRISPKDGVARQWILLQSLRGECYLIYDFAYKGNLSRYLDVVDGGDDNLDWTTKVSIIKGIAKGLISPIHLALFSDDVGVIVLRARGERLE</sequence>
<organism evidence="1 2">
    <name type="scientific">Heracleum sosnowskyi</name>
    <dbReference type="NCBI Taxonomy" id="360622"/>
    <lineage>
        <taxon>Eukaryota</taxon>
        <taxon>Viridiplantae</taxon>
        <taxon>Streptophyta</taxon>
        <taxon>Embryophyta</taxon>
        <taxon>Tracheophyta</taxon>
        <taxon>Spermatophyta</taxon>
        <taxon>Magnoliopsida</taxon>
        <taxon>eudicotyledons</taxon>
        <taxon>Gunneridae</taxon>
        <taxon>Pentapetalae</taxon>
        <taxon>asterids</taxon>
        <taxon>campanulids</taxon>
        <taxon>Apiales</taxon>
        <taxon>Apiaceae</taxon>
        <taxon>Apioideae</taxon>
        <taxon>apioid superclade</taxon>
        <taxon>Tordylieae</taxon>
        <taxon>Tordyliinae</taxon>
        <taxon>Heracleum</taxon>
    </lineage>
</organism>
<comment type="caution">
    <text evidence="1">The sequence shown here is derived from an EMBL/GenBank/DDBJ whole genome shotgun (WGS) entry which is preliminary data.</text>
</comment>
<proteinExistence type="predicted"/>
<accession>A0AAD8IIE7</accession>
<reference evidence="1" key="1">
    <citation type="submission" date="2023-02" db="EMBL/GenBank/DDBJ databases">
        <title>Genome of toxic invasive species Heracleum sosnowskyi carries increased number of genes despite the absence of recent whole-genome duplications.</title>
        <authorList>
            <person name="Schelkunov M."/>
            <person name="Shtratnikova V."/>
            <person name="Makarenko M."/>
            <person name="Klepikova A."/>
            <person name="Omelchenko D."/>
            <person name="Novikova G."/>
            <person name="Obukhova E."/>
            <person name="Bogdanov V."/>
            <person name="Penin A."/>
            <person name="Logacheva M."/>
        </authorList>
    </citation>
    <scope>NUCLEOTIDE SEQUENCE</scope>
    <source>
        <strain evidence="1">Hsosn_3</strain>
        <tissue evidence="1">Leaf</tissue>
    </source>
</reference>
<keyword evidence="2" id="KW-1185">Reference proteome</keyword>
<dbReference type="EMBL" id="JAUIZM010000005">
    <property type="protein sequence ID" value="KAK1386121.1"/>
    <property type="molecule type" value="Genomic_DNA"/>
</dbReference>
<dbReference type="AlphaFoldDB" id="A0AAD8IIE7"/>
<name>A0AAD8IIE7_9APIA</name>
<gene>
    <name evidence="1" type="ORF">POM88_023856</name>
</gene>
<reference evidence="1" key="2">
    <citation type="submission" date="2023-05" db="EMBL/GenBank/DDBJ databases">
        <authorList>
            <person name="Schelkunov M.I."/>
        </authorList>
    </citation>
    <scope>NUCLEOTIDE SEQUENCE</scope>
    <source>
        <strain evidence="1">Hsosn_3</strain>
        <tissue evidence="1">Leaf</tissue>
    </source>
</reference>
<dbReference type="Proteomes" id="UP001237642">
    <property type="component" value="Unassembled WGS sequence"/>
</dbReference>
<evidence type="ECO:0000313" key="2">
    <source>
        <dbReference type="Proteomes" id="UP001237642"/>
    </source>
</evidence>
<protein>
    <submittedName>
        <fullName evidence="1">Uncharacterized protein</fullName>
    </submittedName>
</protein>
<evidence type="ECO:0000313" key="1">
    <source>
        <dbReference type="EMBL" id="KAK1386121.1"/>
    </source>
</evidence>